<organism evidence="7 8">
    <name type="scientific">Agaricus bisporus var. burnettii</name>
    <dbReference type="NCBI Taxonomy" id="192524"/>
    <lineage>
        <taxon>Eukaryota</taxon>
        <taxon>Fungi</taxon>
        <taxon>Dikarya</taxon>
        <taxon>Basidiomycota</taxon>
        <taxon>Agaricomycotina</taxon>
        <taxon>Agaricomycetes</taxon>
        <taxon>Agaricomycetidae</taxon>
        <taxon>Agaricales</taxon>
        <taxon>Agaricineae</taxon>
        <taxon>Agaricaceae</taxon>
        <taxon>Agaricus</taxon>
    </lineage>
</organism>
<accession>A0A8H7C822</accession>
<dbReference type="InterPro" id="IPR036282">
    <property type="entry name" value="Glutathione-S-Trfase_C_sf"/>
</dbReference>
<dbReference type="InterPro" id="IPR034347">
    <property type="entry name" value="GST_Phi_C"/>
</dbReference>
<dbReference type="CDD" id="cd03187">
    <property type="entry name" value="GST_C_Phi"/>
    <property type="match status" value="1"/>
</dbReference>
<protein>
    <recommendedName>
        <fullName evidence="2">glutathione transferase</fullName>
        <ecNumber evidence="2">2.5.1.18</ecNumber>
    </recommendedName>
</protein>
<dbReference type="FunFam" id="3.40.30.10:FF:000016">
    <property type="entry name" value="Glutathione S-transferase F2"/>
    <property type="match status" value="1"/>
</dbReference>
<dbReference type="Pfam" id="PF02798">
    <property type="entry name" value="GST_N"/>
    <property type="match status" value="1"/>
</dbReference>
<dbReference type="Gene3D" id="3.40.30.10">
    <property type="entry name" value="Glutaredoxin"/>
    <property type="match status" value="1"/>
</dbReference>
<dbReference type="EC" id="2.5.1.18" evidence="2"/>
<dbReference type="GO" id="GO:0043295">
    <property type="term" value="F:glutathione binding"/>
    <property type="evidence" value="ECO:0007669"/>
    <property type="project" value="TreeGrafter"/>
</dbReference>
<evidence type="ECO:0000259" key="5">
    <source>
        <dbReference type="PROSITE" id="PS50404"/>
    </source>
</evidence>
<dbReference type="SFLD" id="SFLDG00358">
    <property type="entry name" value="Main_(cytGST)"/>
    <property type="match status" value="1"/>
</dbReference>
<dbReference type="GO" id="GO:0004364">
    <property type="term" value="F:glutathione transferase activity"/>
    <property type="evidence" value="ECO:0007669"/>
    <property type="project" value="UniProtKB-EC"/>
</dbReference>
<dbReference type="PROSITE" id="PS50405">
    <property type="entry name" value="GST_CTER"/>
    <property type="match status" value="1"/>
</dbReference>
<keyword evidence="3" id="KW-0808">Transferase</keyword>
<reference evidence="7 8" key="1">
    <citation type="journal article" name="Sci. Rep.">
        <title>Telomere-to-telomere assembled and centromere annotated genomes of the two main subspecies of the button mushroom Agaricus bisporus reveal especially polymorphic chromosome ends.</title>
        <authorList>
            <person name="Sonnenberg A.S.M."/>
            <person name="Sedaghat-Telgerd N."/>
            <person name="Lavrijssen B."/>
            <person name="Ohm R.A."/>
            <person name="Hendrickx P.M."/>
            <person name="Scholtmeijer K."/>
            <person name="Baars J.J.P."/>
            <person name="van Peer A."/>
        </authorList>
    </citation>
    <scope>NUCLEOTIDE SEQUENCE [LARGE SCALE GENOMIC DNA]</scope>
    <source>
        <strain evidence="7 8">H119_p4</strain>
    </source>
</reference>
<dbReference type="InterPro" id="IPR036249">
    <property type="entry name" value="Thioredoxin-like_sf"/>
</dbReference>
<feature type="domain" description="GST C-terminal" evidence="6">
    <location>
        <begin position="89"/>
        <end position="214"/>
    </location>
</feature>
<comment type="similarity">
    <text evidence="1">Belongs to the GST superfamily. Phi family.</text>
</comment>
<dbReference type="InterPro" id="IPR010987">
    <property type="entry name" value="Glutathione-S-Trfase_C-like"/>
</dbReference>
<evidence type="ECO:0000313" key="8">
    <source>
        <dbReference type="Proteomes" id="UP000629468"/>
    </source>
</evidence>
<dbReference type="PROSITE" id="PS50404">
    <property type="entry name" value="GST_NTER"/>
    <property type="match status" value="1"/>
</dbReference>
<evidence type="ECO:0000259" key="6">
    <source>
        <dbReference type="PROSITE" id="PS50405"/>
    </source>
</evidence>
<proteinExistence type="inferred from homology"/>
<dbReference type="Pfam" id="PF00043">
    <property type="entry name" value="GST_C"/>
    <property type="match status" value="1"/>
</dbReference>
<dbReference type="SUPFAM" id="SSF52833">
    <property type="entry name" value="Thioredoxin-like"/>
    <property type="match status" value="1"/>
</dbReference>
<dbReference type="InterPro" id="IPR004046">
    <property type="entry name" value="GST_C"/>
</dbReference>
<gene>
    <name evidence="7" type="ORF">Agabi119p4_7945</name>
</gene>
<dbReference type="CDD" id="cd03053">
    <property type="entry name" value="GST_N_Phi"/>
    <property type="match status" value="1"/>
</dbReference>
<dbReference type="SFLD" id="SFLDG01154">
    <property type="entry name" value="Main.5:_Phi-like"/>
    <property type="match status" value="1"/>
</dbReference>
<evidence type="ECO:0000256" key="2">
    <source>
        <dbReference type="ARBA" id="ARBA00012452"/>
    </source>
</evidence>
<feature type="domain" description="GST N-terminal" evidence="5">
    <location>
        <begin position="1"/>
        <end position="82"/>
    </location>
</feature>
<sequence>MAIKLFGSPTSTCTKRVATVFHEKKVPFEFHPVDFAKAEHKTAEYKAKQPFGQIPYIDDEGFILYESRAICRYIEDKYPDQGTKLVPSDVRQRALFEQGASIETSNFDAMASLVIYEIVFKLLFGQITDQVKVKDLTARLAAKLDVYEEILSKQKYIAGDTITLADLFHLPYGSMLAPAGIDLIQERPHVARWFNDLQNRPSWQAVKDVVKSCA</sequence>
<dbReference type="Gene3D" id="1.20.1050.10">
    <property type="match status" value="1"/>
</dbReference>
<dbReference type="EMBL" id="JABXXO010000010">
    <property type="protein sequence ID" value="KAF7768702.1"/>
    <property type="molecule type" value="Genomic_DNA"/>
</dbReference>
<dbReference type="PANTHER" id="PTHR43900:SF3">
    <property type="entry name" value="GLUTATHIONE S-TRANSFERASE RHO"/>
    <property type="match status" value="1"/>
</dbReference>
<evidence type="ECO:0000256" key="3">
    <source>
        <dbReference type="ARBA" id="ARBA00022679"/>
    </source>
</evidence>
<dbReference type="AlphaFoldDB" id="A0A8H7C822"/>
<dbReference type="InterPro" id="IPR040079">
    <property type="entry name" value="Glutathione_S-Trfase"/>
</dbReference>
<dbReference type="FunFam" id="1.20.1050.10:FF:000004">
    <property type="entry name" value="Glutathione S-transferase F2"/>
    <property type="match status" value="1"/>
</dbReference>
<comment type="caution">
    <text evidence="7">The sequence shown here is derived from an EMBL/GenBank/DDBJ whole genome shotgun (WGS) entry which is preliminary data.</text>
</comment>
<dbReference type="InterPro" id="IPR004045">
    <property type="entry name" value="Glutathione_S-Trfase_N"/>
</dbReference>
<evidence type="ECO:0000256" key="1">
    <source>
        <dbReference type="ARBA" id="ARBA00010128"/>
    </source>
</evidence>
<dbReference type="Proteomes" id="UP000629468">
    <property type="component" value="Unassembled WGS sequence"/>
</dbReference>
<dbReference type="SUPFAM" id="SSF47616">
    <property type="entry name" value="GST C-terminal domain-like"/>
    <property type="match status" value="1"/>
</dbReference>
<dbReference type="GO" id="GO:0009636">
    <property type="term" value="P:response to toxic substance"/>
    <property type="evidence" value="ECO:0007669"/>
    <property type="project" value="UniProtKB-ARBA"/>
</dbReference>
<dbReference type="GO" id="GO:0006749">
    <property type="term" value="P:glutathione metabolic process"/>
    <property type="evidence" value="ECO:0007669"/>
    <property type="project" value="TreeGrafter"/>
</dbReference>
<dbReference type="PANTHER" id="PTHR43900">
    <property type="entry name" value="GLUTATHIONE S-TRANSFERASE RHO"/>
    <property type="match status" value="1"/>
</dbReference>
<name>A0A8H7C822_AGABI</name>
<comment type="catalytic activity">
    <reaction evidence="4">
        <text>RX + glutathione = an S-substituted glutathione + a halide anion + H(+)</text>
        <dbReference type="Rhea" id="RHEA:16437"/>
        <dbReference type="ChEBI" id="CHEBI:15378"/>
        <dbReference type="ChEBI" id="CHEBI:16042"/>
        <dbReference type="ChEBI" id="CHEBI:17792"/>
        <dbReference type="ChEBI" id="CHEBI:57925"/>
        <dbReference type="ChEBI" id="CHEBI:90779"/>
        <dbReference type="EC" id="2.5.1.18"/>
    </reaction>
</comment>
<evidence type="ECO:0000256" key="4">
    <source>
        <dbReference type="ARBA" id="ARBA00047960"/>
    </source>
</evidence>
<dbReference type="SFLD" id="SFLDS00019">
    <property type="entry name" value="Glutathione_Transferase_(cytos"/>
    <property type="match status" value="1"/>
</dbReference>
<evidence type="ECO:0000313" key="7">
    <source>
        <dbReference type="EMBL" id="KAF7768702.1"/>
    </source>
</evidence>
<dbReference type="GO" id="GO:0005737">
    <property type="term" value="C:cytoplasm"/>
    <property type="evidence" value="ECO:0007669"/>
    <property type="project" value="TreeGrafter"/>
</dbReference>